<dbReference type="RefSeq" id="WP_258845607.1">
    <property type="nucleotide sequence ID" value="NZ_JANUGX010000012.1"/>
</dbReference>
<evidence type="ECO:0000313" key="2">
    <source>
        <dbReference type="Proteomes" id="UP001205560"/>
    </source>
</evidence>
<name>A0ABT2A6N1_9BURK</name>
<gene>
    <name evidence="1" type="ORF">NX782_11580</name>
</gene>
<dbReference type="EMBL" id="JANUGX010000012">
    <property type="protein sequence ID" value="MCS0589841.1"/>
    <property type="molecule type" value="Genomic_DNA"/>
</dbReference>
<reference evidence="1 2" key="1">
    <citation type="submission" date="2022-08" db="EMBL/GenBank/DDBJ databases">
        <title>Reclassification of Massilia species as members of the genera Telluria, Duganella, Pseudoduganella, Mokoshia gen. nov. and Zemynaea gen. nov. using orthogonal and non-orthogonal genome-based approaches.</title>
        <authorList>
            <person name="Bowman J.P."/>
        </authorList>
    </citation>
    <scope>NUCLEOTIDE SEQUENCE [LARGE SCALE GENOMIC DNA]</scope>
    <source>
        <strain evidence="1 2">LMG 28164</strain>
    </source>
</reference>
<organism evidence="1 2">
    <name type="scientific">Massilia norwichensis</name>
    <dbReference type="NCBI Taxonomy" id="1442366"/>
    <lineage>
        <taxon>Bacteria</taxon>
        <taxon>Pseudomonadati</taxon>
        <taxon>Pseudomonadota</taxon>
        <taxon>Betaproteobacteria</taxon>
        <taxon>Burkholderiales</taxon>
        <taxon>Oxalobacteraceae</taxon>
        <taxon>Telluria group</taxon>
        <taxon>Massilia</taxon>
    </lineage>
</organism>
<accession>A0ABT2A6N1</accession>
<protein>
    <submittedName>
        <fullName evidence="1">Uncharacterized protein</fullName>
    </submittedName>
</protein>
<keyword evidence="2" id="KW-1185">Reference proteome</keyword>
<comment type="caution">
    <text evidence="1">The sequence shown here is derived from an EMBL/GenBank/DDBJ whole genome shotgun (WGS) entry which is preliminary data.</text>
</comment>
<proteinExistence type="predicted"/>
<evidence type="ECO:0000313" key="1">
    <source>
        <dbReference type="EMBL" id="MCS0589841.1"/>
    </source>
</evidence>
<sequence length="69" mass="7373">MNTTRHAYSLLEYSAADALFDQIEQDLLALTTAPLDSRGGEPPECVDEFADDFFSCMGTLPGTGTGLAN</sequence>
<dbReference type="Proteomes" id="UP001205560">
    <property type="component" value="Unassembled WGS sequence"/>
</dbReference>